<proteinExistence type="predicted"/>
<organism evidence="1 2">
    <name type="scientific">Gossypium stocksii</name>
    <dbReference type="NCBI Taxonomy" id="47602"/>
    <lineage>
        <taxon>Eukaryota</taxon>
        <taxon>Viridiplantae</taxon>
        <taxon>Streptophyta</taxon>
        <taxon>Embryophyta</taxon>
        <taxon>Tracheophyta</taxon>
        <taxon>Spermatophyta</taxon>
        <taxon>Magnoliopsida</taxon>
        <taxon>eudicotyledons</taxon>
        <taxon>Gunneridae</taxon>
        <taxon>Pentapetalae</taxon>
        <taxon>rosids</taxon>
        <taxon>malvids</taxon>
        <taxon>Malvales</taxon>
        <taxon>Malvaceae</taxon>
        <taxon>Malvoideae</taxon>
        <taxon>Gossypium</taxon>
    </lineage>
</organism>
<evidence type="ECO:0000313" key="1">
    <source>
        <dbReference type="EMBL" id="KAH1091144.1"/>
    </source>
</evidence>
<evidence type="ECO:0000313" key="2">
    <source>
        <dbReference type="Proteomes" id="UP000828251"/>
    </source>
</evidence>
<keyword evidence="2" id="KW-1185">Reference proteome</keyword>
<comment type="caution">
    <text evidence="1">The sequence shown here is derived from an EMBL/GenBank/DDBJ whole genome shotgun (WGS) entry which is preliminary data.</text>
</comment>
<protein>
    <submittedName>
        <fullName evidence="1">Uncharacterized protein</fullName>
    </submittedName>
</protein>
<dbReference type="Proteomes" id="UP000828251">
    <property type="component" value="Unassembled WGS sequence"/>
</dbReference>
<dbReference type="AlphaFoldDB" id="A0A9D3VPT5"/>
<dbReference type="EMBL" id="JAIQCV010000006">
    <property type="protein sequence ID" value="KAH1091144.1"/>
    <property type="molecule type" value="Genomic_DNA"/>
</dbReference>
<accession>A0A9D3VPT5</accession>
<reference evidence="1 2" key="1">
    <citation type="journal article" date="2021" name="Plant Biotechnol. J.">
        <title>Multi-omics assisted identification of the key and species-specific regulatory components of drought-tolerant mechanisms in Gossypium stocksii.</title>
        <authorList>
            <person name="Yu D."/>
            <person name="Ke L."/>
            <person name="Zhang D."/>
            <person name="Wu Y."/>
            <person name="Sun Y."/>
            <person name="Mei J."/>
            <person name="Sun J."/>
            <person name="Sun Y."/>
        </authorList>
    </citation>
    <scope>NUCLEOTIDE SEQUENCE [LARGE SCALE GENOMIC DNA]</scope>
    <source>
        <strain evidence="2">cv. E1</strain>
        <tissue evidence="1">Leaf</tissue>
    </source>
</reference>
<gene>
    <name evidence="1" type="ORF">J1N35_018401</name>
</gene>
<name>A0A9D3VPT5_9ROSI</name>
<sequence length="88" mass="10262">MVVQVGKLFQCLFMYSRDEIPISMSKHLKFWHVPRDHNKLTNCMTNVASSDLNKLSMFEDLPIHAQSVFENDAHRTLEVISLHQANYN</sequence>